<evidence type="ECO:0000256" key="9">
    <source>
        <dbReference type="ARBA" id="ARBA00023157"/>
    </source>
</evidence>
<evidence type="ECO:0000256" key="1">
    <source>
        <dbReference type="ARBA" id="ARBA00001947"/>
    </source>
</evidence>
<dbReference type="SUPFAM" id="SSF53187">
    <property type="entry name" value="Zn-dependent exopeptidases"/>
    <property type="match status" value="1"/>
</dbReference>
<keyword evidence="14" id="KW-1185">Reference proteome</keyword>
<feature type="domain" description="Peptidase M28" evidence="12">
    <location>
        <begin position="170"/>
        <end position="360"/>
    </location>
</feature>
<evidence type="ECO:0000256" key="6">
    <source>
        <dbReference type="ARBA" id="ARBA00022729"/>
    </source>
</evidence>
<feature type="chain" id="PRO_5005147632" description="Peptide hydrolase" evidence="11">
    <location>
        <begin position="19"/>
        <end position="373"/>
    </location>
</feature>
<name>U4L4P8_PYROM</name>
<evidence type="ECO:0000256" key="7">
    <source>
        <dbReference type="ARBA" id="ARBA00022801"/>
    </source>
</evidence>
<dbReference type="STRING" id="1076935.U4L4P8"/>
<keyword evidence="8 11" id="KW-0862">Zinc</keyword>
<dbReference type="eggNOG" id="KOG2195">
    <property type="taxonomic scope" value="Eukaryota"/>
</dbReference>
<dbReference type="GO" id="GO:0006508">
    <property type="term" value="P:proteolysis"/>
    <property type="evidence" value="ECO:0007669"/>
    <property type="project" value="UniProtKB-KW"/>
</dbReference>
<dbReference type="PANTHER" id="PTHR12147">
    <property type="entry name" value="METALLOPEPTIDASE M28 FAMILY MEMBER"/>
    <property type="match status" value="1"/>
</dbReference>
<evidence type="ECO:0000256" key="10">
    <source>
        <dbReference type="ARBA" id="ARBA00043962"/>
    </source>
</evidence>
<keyword evidence="6 11" id="KW-0732">Signal</keyword>
<comment type="subunit">
    <text evidence="2">Monomer.</text>
</comment>
<proteinExistence type="inferred from homology"/>
<evidence type="ECO:0000256" key="5">
    <source>
        <dbReference type="ARBA" id="ARBA00022723"/>
    </source>
</evidence>
<protein>
    <recommendedName>
        <fullName evidence="11">Peptide hydrolase</fullName>
        <ecNumber evidence="11">3.4.-.-</ecNumber>
    </recommendedName>
</protein>
<evidence type="ECO:0000256" key="11">
    <source>
        <dbReference type="RuleBase" id="RU361240"/>
    </source>
</evidence>
<sequence length="373" mass="39940">MVSTTLLTLLLGVTGVFALPPIPSPSSSAKDLRLCKTSPTDPGIWITEEEKFTRFISKKINFVDITDTPNLEALAAEKATNLQVSTASIESAFPSGPAHQSQAAPLISALSQANLQTWTNGLANFYTRYYKSSYAPQAATWLYDTVVSVAKANPTITVRKFNHSYSMPSIIAKIPGTTNSVVVVSAHYDSVGSTASGRAPGADDDASGVVVILEALRVLAAAKFKPSGPSLEFHFYSGEEGGLLGSRDVMNDYRTRNVDVLAVVNQDMTGYSPNNVIAIFDDYVSLPLTSFLKTLVPAYTQLKVLTDRCGYACSDHASATAAGFPAAYVCEDSMNDSSPYIHSAQDAVSTVNFAHVLQHAKFTVGFLVEASYF</sequence>
<dbReference type="GO" id="GO:0046872">
    <property type="term" value="F:metal ion binding"/>
    <property type="evidence" value="ECO:0007669"/>
    <property type="project" value="UniProtKB-KW"/>
</dbReference>
<dbReference type="OMA" id="FMGELAM"/>
<dbReference type="AlphaFoldDB" id="U4L4P8"/>
<dbReference type="InterPro" id="IPR045175">
    <property type="entry name" value="M28_fam"/>
</dbReference>
<keyword evidence="4 11" id="KW-0645">Protease</keyword>
<dbReference type="GO" id="GO:0004177">
    <property type="term" value="F:aminopeptidase activity"/>
    <property type="evidence" value="ECO:0007669"/>
    <property type="project" value="UniProtKB-KW"/>
</dbReference>
<evidence type="ECO:0000256" key="8">
    <source>
        <dbReference type="ARBA" id="ARBA00022833"/>
    </source>
</evidence>
<dbReference type="EMBL" id="HF935567">
    <property type="protein sequence ID" value="CCX10835.1"/>
    <property type="molecule type" value="Genomic_DNA"/>
</dbReference>
<dbReference type="EC" id="3.4.-.-" evidence="11"/>
<evidence type="ECO:0000256" key="4">
    <source>
        <dbReference type="ARBA" id="ARBA00022670"/>
    </source>
</evidence>
<keyword evidence="5 11" id="KW-0479">Metal-binding</keyword>
<dbReference type="Gene3D" id="3.40.630.10">
    <property type="entry name" value="Zn peptidases"/>
    <property type="match status" value="1"/>
</dbReference>
<keyword evidence="9" id="KW-1015">Disulfide bond</keyword>
<evidence type="ECO:0000313" key="14">
    <source>
        <dbReference type="Proteomes" id="UP000018144"/>
    </source>
</evidence>
<accession>U4L4P8</accession>
<dbReference type="OrthoDB" id="2214at2759"/>
<dbReference type="Pfam" id="PF04389">
    <property type="entry name" value="Peptidase_M28"/>
    <property type="match status" value="1"/>
</dbReference>
<feature type="signal peptide" evidence="11">
    <location>
        <begin position="1"/>
        <end position="18"/>
    </location>
</feature>
<comment type="similarity">
    <text evidence="10">Belongs to the peptidase M28 family. M28E subfamily.</text>
</comment>
<evidence type="ECO:0000256" key="3">
    <source>
        <dbReference type="ARBA" id="ARBA00022438"/>
    </source>
</evidence>
<comment type="cofactor">
    <cofactor evidence="1">
        <name>Zn(2+)</name>
        <dbReference type="ChEBI" id="CHEBI:29105"/>
    </cofactor>
</comment>
<evidence type="ECO:0000313" key="13">
    <source>
        <dbReference type="EMBL" id="CCX10835.1"/>
    </source>
</evidence>
<dbReference type="InterPro" id="IPR007484">
    <property type="entry name" value="Peptidase_M28"/>
</dbReference>
<dbReference type="Proteomes" id="UP000018144">
    <property type="component" value="Unassembled WGS sequence"/>
</dbReference>
<dbReference type="PANTHER" id="PTHR12147:SF56">
    <property type="entry name" value="AMINOPEPTIDASE YDR415C-RELATED"/>
    <property type="match status" value="1"/>
</dbReference>
<organism evidence="13 14">
    <name type="scientific">Pyronema omphalodes (strain CBS 100304)</name>
    <name type="common">Pyronema confluens</name>
    <dbReference type="NCBI Taxonomy" id="1076935"/>
    <lineage>
        <taxon>Eukaryota</taxon>
        <taxon>Fungi</taxon>
        <taxon>Dikarya</taxon>
        <taxon>Ascomycota</taxon>
        <taxon>Pezizomycotina</taxon>
        <taxon>Pezizomycetes</taxon>
        <taxon>Pezizales</taxon>
        <taxon>Pyronemataceae</taxon>
        <taxon>Pyronema</taxon>
    </lineage>
</organism>
<keyword evidence="3 13" id="KW-0031">Aminopeptidase</keyword>
<reference evidence="13 14" key="1">
    <citation type="journal article" date="2013" name="PLoS Genet.">
        <title>The genome and development-dependent transcriptomes of Pyronema confluens: a window into fungal evolution.</title>
        <authorList>
            <person name="Traeger S."/>
            <person name="Altegoer F."/>
            <person name="Freitag M."/>
            <person name="Gabaldon T."/>
            <person name="Kempken F."/>
            <person name="Kumar A."/>
            <person name="Marcet-Houben M."/>
            <person name="Poggeler S."/>
            <person name="Stajich J.E."/>
            <person name="Nowrousian M."/>
        </authorList>
    </citation>
    <scope>NUCLEOTIDE SEQUENCE [LARGE SCALE GENOMIC DNA]</scope>
    <source>
        <strain evidence="14">CBS 100304</strain>
        <tissue evidence="13">Vegetative mycelium</tissue>
    </source>
</reference>
<evidence type="ECO:0000259" key="12">
    <source>
        <dbReference type="Pfam" id="PF04389"/>
    </source>
</evidence>
<keyword evidence="7 11" id="KW-0378">Hydrolase</keyword>
<gene>
    <name evidence="13" type="ORF">PCON_10429</name>
</gene>
<dbReference type="GO" id="GO:0008235">
    <property type="term" value="F:metalloexopeptidase activity"/>
    <property type="evidence" value="ECO:0007669"/>
    <property type="project" value="InterPro"/>
</dbReference>
<evidence type="ECO:0000256" key="2">
    <source>
        <dbReference type="ARBA" id="ARBA00011245"/>
    </source>
</evidence>